<proteinExistence type="predicted"/>
<gene>
    <name evidence="2" type="ORF">LOC62_03G004287</name>
</gene>
<name>A0AAF1BK81_9TREE</name>
<evidence type="ECO:0000313" key="3">
    <source>
        <dbReference type="Proteomes" id="UP000827549"/>
    </source>
</evidence>
<keyword evidence="1" id="KW-1133">Transmembrane helix</keyword>
<organism evidence="2 3">
    <name type="scientific">Vanrija pseudolonga</name>
    <dbReference type="NCBI Taxonomy" id="143232"/>
    <lineage>
        <taxon>Eukaryota</taxon>
        <taxon>Fungi</taxon>
        <taxon>Dikarya</taxon>
        <taxon>Basidiomycota</taxon>
        <taxon>Agaricomycotina</taxon>
        <taxon>Tremellomycetes</taxon>
        <taxon>Trichosporonales</taxon>
        <taxon>Trichosporonaceae</taxon>
        <taxon>Vanrija</taxon>
    </lineage>
</organism>
<dbReference type="AlphaFoldDB" id="A0AAF1BK81"/>
<accession>A0AAF1BK81</accession>
<dbReference type="RefSeq" id="XP_062626792.1">
    <property type="nucleotide sequence ID" value="XM_062770808.1"/>
</dbReference>
<dbReference type="GeneID" id="87807525"/>
<evidence type="ECO:0000313" key="2">
    <source>
        <dbReference type="EMBL" id="WOO80760.1"/>
    </source>
</evidence>
<keyword evidence="3" id="KW-1185">Reference proteome</keyword>
<protein>
    <submittedName>
        <fullName evidence="2">Uncharacterized protein</fullName>
    </submittedName>
</protein>
<keyword evidence="1" id="KW-0472">Membrane</keyword>
<keyword evidence="1" id="KW-0812">Transmembrane</keyword>
<feature type="transmembrane region" description="Helical" evidence="1">
    <location>
        <begin position="6"/>
        <end position="27"/>
    </location>
</feature>
<sequence length="149" mass="16737">MPAFDRIITLVVAIISVSLYLWIAVISAKELGDVWNGHLLYRVIDISILLLAPSIVFDAFVKIVLVAPGTGTQPTAEKYFPKKAGLYKTFWPITLGLALLFLVLEIVFVVTNHSEWRYFLRNVRIVGLGSLYAAYDFYVAARELADGWN</sequence>
<dbReference type="EMBL" id="CP086716">
    <property type="protein sequence ID" value="WOO80760.1"/>
    <property type="molecule type" value="Genomic_DNA"/>
</dbReference>
<feature type="transmembrane region" description="Helical" evidence="1">
    <location>
        <begin position="89"/>
        <end position="111"/>
    </location>
</feature>
<evidence type="ECO:0000256" key="1">
    <source>
        <dbReference type="SAM" id="Phobius"/>
    </source>
</evidence>
<dbReference type="Proteomes" id="UP000827549">
    <property type="component" value="Chromosome 3"/>
</dbReference>
<reference evidence="2" key="1">
    <citation type="submission" date="2023-10" db="EMBL/GenBank/DDBJ databases">
        <authorList>
            <person name="Noh H."/>
        </authorList>
    </citation>
    <scope>NUCLEOTIDE SEQUENCE</scope>
    <source>
        <strain evidence="2">DUCC4014</strain>
    </source>
</reference>
<feature type="transmembrane region" description="Helical" evidence="1">
    <location>
        <begin position="39"/>
        <end position="69"/>
    </location>
</feature>